<gene>
    <name evidence="1" type="ORF">COV24_02735</name>
</gene>
<reference evidence="1 2" key="1">
    <citation type="submission" date="2017-09" db="EMBL/GenBank/DDBJ databases">
        <title>Depth-based differentiation of microbial function through sediment-hosted aquifers and enrichment of novel symbionts in the deep terrestrial subsurface.</title>
        <authorList>
            <person name="Probst A.J."/>
            <person name="Ladd B."/>
            <person name="Jarett J.K."/>
            <person name="Geller-Mcgrath D.E."/>
            <person name="Sieber C.M."/>
            <person name="Emerson J.B."/>
            <person name="Anantharaman K."/>
            <person name="Thomas B.C."/>
            <person name="Malmstrom R."/>
            <person name="Stieglmeier M."/>
            <person name="Klingl A."/>
            <person name="Woyke T."/>
            <person name="Ryan C.M."/>
            <person name="Banfield J.F."/>
        </authorList>
    </citation>
    <scope>NUCLEOTIDE SEQUENCE [LARGE SCALE GENOMIC DNA]</scope>
    <source>
        <strain evidence="1">CG10_big_fil_rev_8_21_14_0_10_32_10</strain>
    </source>
</reference>
<proteinExistence type="predicted"/>
<accession>A0A2H0RA77</accession>
<name>A0A2H0RA77_UNCKA</name>
<evidence type="ECO:0000313" key="1">
    <source>
        <dbReference type="EMBL" id="PIR43432.1"/>
    </source>
</evidence>
<dbReference type="Proteomes" id="UP000230214">
    <property type="component" value="Unassembled WGS sequence"/>
</dbReference>
<evidence type="ECO:0000313" key="2">
    <source>
        <dbReference type="Proteomes" id="UP000230214"/>
    </source>
</evidence>
<comment type="caution">
    <text evidence="1">The sequence shown here is derived from an EMBL/GenBank/DDBJ whole genome shotgun (WGS) entry which is preliminary data.</text>
</comment>
<organism evidence="1 2">
    <name type="scientific">candidate division WWE3 bacterium CG10_big_fil_rev_8_21_14_0_10_32_10</name>
    <dbReference type="NCBI Taxonomy" id="1975090"/>
    <lineage>
        <taxon>Bacteria</taxon>
        <taxon>Katanobacteria</taxon>
    </lineage>
</organism>
<sequence length="279" mass="33018">MDKHPKLEVKIDKKLEKQSFTSFIKDNNYTTKKIFNSYPLLKKQMENRVAIEQFVDNFINNLYKKYEKDIQTIVKKESTVLSKVNNEIFSGITLVMNYKFKKEFVYKAIPTFLPFSPTGNDFFQFSLYKQLIEKENSKRRVDRIAIHELTHVVWYKLVPCIYKKLNLKLNNAANYYLKESIAVIVCENKVFNNINGGFSPQNKDLSLLKVKQNDAELCFVDYAKNIYNQSENFNDFLTTIIKKVYAIQNKLENKQDIWNKYGFSEEELTKLCFYKAVII</sequence>
<dbReference type="AlphaFoldDB" id="A0A2H0RA77"/>
<dbReference type="EMBL" id="PCXU01000024">
    <property type="protein sequence ID" value="PIR43432.1"/>
    <property type="molecule type" value="Genomic_DNA"/>
</dbReference>
<protein>
    <submittedName>
        <fullName evidence="1">Uncharacterized protein</fullName>
    </submittedName>
</protein>